<organism evidence="2 3">
    <name type="scientific">Dyella nitratireducens</name>
    <dbReference type="NCBI Taxonomy" id="1849580"/>
    <lineage>
        <taxon>Bacteria</taxon>
        <taxon>Pseudomonadati</taxon>
        <taxon>Pseudomonadota</taxon>
        <taxon>Gammaproteobacteria</taxon>
        <taxon>Lysobacterales</taxon>
        <taxon>Rhodanobacteraceae</taxon>
        <taxon>Dyella</taxon>
    </lineage>
</organism>
<evidence type="ECO:0008006" key="4">
    <source>
        <dbReference type="Google" id="ProtNLM"/>
    </source>
</evidence>
<protein>
    <recommendedName>
        <fullName evidence="4">Tetratricopeptide repeat protein</fullName>
    </recommendedName>
</protein>
<sequence length="104" mass="11716">MRAFPHLGLGLIFFNTARHAYACGEFEKAMELGGEDKNVYFIYGLCQLKCRDYKKSIEALHKAMEMDKEGSDNSIIESAQALLALPELSGLHKRYLDDERASGQ</sequence>
<name>A0ABQ1FP09_9GAMM</name>
<evidence type="ECO:0000256" key="1">
    <source>
        <dbReference type="PROSITE-ProRule" id="PRU00339"/>
    </source>
</evidence>
<proteinExistence type="predicted"/>
<dbReference type="InterPro" id="IPR019734">
    <property type="entry name" value="TPR_rpt"/>
</dbReference>
<feature type="repeat" description="TPR" evidence="1">
    <location>
        <begin position="37"/>
        <end position="70"/>
    </location>
</feature>
<evidence type="ECO:0000313" key="3">
    <source>
        <dbReference type="Proteomes" id="UP000620046"/>
    </source>
</evidence>
<reference evidence="3" key="1">
    <citation type="journal article" date="2019" name="Int. J. Syst. Evol. Microbiol.">
        <title>The Global Catalogue of Microorganisms (GCM) 10K type strain sequencing project: providing services to taxonomists for standard genome sequencing and annotation.</title>
        <authorList>
            <consortium name="The Broad Institute Genomics Platform"/>
            <consortium name="The Broad Institute Genome Sequencing Center for Infectious Disease"/>
            <person name="Wu L."/>
            <person name="Ma J."/>
        </authorList>
    </citation>
    <scope>NUCLEOTIDE SEQUENCE [LARGE SCALE GENOMIC DNA]</scope>
    <source>
        <strain evidence="3">CGMCC 1.15439</strain>
    </source>
</reference>
<comment type="caution">
    <text evidence="2">The sequence shown here is derived from an EMBL/GenBank/DDBJ whole genome shotgun (WGS) entry which is preliminary data.</text>
</comment>
<dbReference type="InterPro" id="IPR011990">
    <property type="entry name" value="TPR-like_helical_dom_sf"/>
</dbReference>
<evidence type="ECO:0000313" key="2">
    <source>
        <dbReference type="EMBL" id="GGA23496.1"/>
    </source>
</evidence>
<dbReference type="SUPFAM" id="SSF48452">
    <property type="entry name" value="TPR-like"/>
    <property type="match status" value="1"/>
</dbReference>
<keyword evidence="3" id="KW-1185">Reference proteome</keyword>
<dbReference type="EMBL" id="BMJA01000001">
    <property type="protein sequence ID" value="GGA23496.1"/>
    <property type="molecule type" value="Genomic_DNA"/>
</dbReference>
<dbReference type="Proteomes" id="UP000620046">
    <property type="component" value="Unassembled WGS sequence"/>
</dbReference>
<gene>
    <name evidence="2" type="ORF">GCM10010981_09770</name>
</gene>
<keyword evidence="1" id="KW-0802">TPR repeat</keyword>
<dbReference type="PROSITE" id="PS50005">
    <property type="entry name" value="TPR"/>
    <property type="match status" value="1"/>
</dbReference>
<accession>A0ABQ1FP09</accession>
<dbReference type="Gene3D" id="1.25.40.10">
    <property type="entry name" value="Tetratricopeptide repeat domain"/>
    <property type="match status" value="1"/>
</dbReference>